<reference evidence="2 3" key="1">
    <citation type="submission" date="2017-08" db="EMBL/GenBank/DDBJ databases">
        <title>Infants hospitalized years apart are colonized by the same room-sourced microbial strains.</title>
        <authorList>
            <person name="Brooks B."/>
            <person name="Olm M.R."/>
            <person name="Firek B.A."/>
            <person name="Baker R."/>
            <person name="Thomas B.C."/>
            <person name="Morowitz M.J."/>
            <person name="Banfield J.F."/>
        </authorList>
    </citation>
    <scope>NUCLEOTIDE SEQUENCE [LARGE SCALE GENOMIC DNA]</scope>
    <source>
        <strain evidence="2">S2_005_003_R2_42</strain>
    </source>
</reference>
<dbReference type="SUPFAM" id="SSF63829">
    <property type="entry name" value="Calcium-dependent phosphotriesterase"/>
    <property type="match status" value="1"/>
</dbReference>
<dbReference type="InterPro" id="IPR017481">
    <property type="entry name" value="CHP03032"/>
</dbReference>
<evidence type="ECO:0000313" key="3">
    <source>
        <dbReference type="Proteomes" id="UP000249046"/>
    </source>
</evidence>
<dbReference type="Proteomes" id="UP000249046">
    <property type="component" value="Unassembled WGS sequence"/>
</dbReference>
<organism evidence="2 3">
    <name type="scientific">Rhodanobacter denitrificans</name>
    <dbReference type="NCBI Taxonomy" id="666685"/>
    <lineage>
        <taxon>Bacteria</taxon>
        <taxon>Pseudomonadati</taxon>
        <taxon>Pseudomonadota</taxon>
        <taxon>Gammaproteobacteria</taxon>
        <taxon>Lysobacterales</taxon>
        <taxon>Rhodanobacteraceae</taxon>
        <taxon>Rhodanobacter</taxon>
    </lineage>
</organism>
<feature type="domain" description="Conserved hypothetical protein CHP03032" evidence="1">
    <location>
        <begin position="29"/>
        <end position="343"/>
    </location>
</feature>
<evidence type="ECO:0000259" key="1">
    <source>
        <dbReference type="Pfam" id="PF16261"/>
    </source>
</evidence>
<name>A0A2W5MGB9_9GAMM</name>
<sequence length="370" mass="40254">MSSTTPTPAPDPADADAVASALASVHTTNLPDLLRQLGGCLIVSTYQAGKLVILRPDGASINTHFRTFDRPMGLAADAERIALGTRVEIAEFRNMPAVAARLSDPPRHDAVYLARRGHVTGAIDIHEMAWDRSGDLWFVNTLFSCLCTLDTKSSFVPRWRPSFVSHLAPEDRCHLNGLGMRDGRPRYLTALGETNTPQGWRVNKRDGGVLLDMQSNKVITRGLSMPHSPRWYDNRLWVLESGRGALVTVDPKTGARTDVARVPGFARGLDFLGPVAFIGLSQLRESNAFTDIPITEDNADRLSGVWAVHIGTGQTIGLLKFTGGVQEIFAVQALPGTLFPEIIHEGELLESAYALPDEALRQVKFSSAPA</sequence>
<dbReference type="NCBIfam" id="TIGR03032">
    <property type="entry name" value="TIGR03032 family protein"/>
    <property type="match status" value="1"/>
</dbReference>
<accession>A0A2W5MGB9</accession>
<dbReference type="EMBL" id="QFPO01000005">
    <property type="protein sequence ID" value="PZQ16563.1"/>
    <property type="molecule type" value="Genomic_DNA"/>
</dbReference>
<comment type="caution">
    <text evidence="2">The sequence shown here is derived from an EMBL/GenBank/DDBJ whole genome shotgun (WGS) entry which is preliminary data.</text>
</comment>
<dbReference type="AlphaFoldDB" id="A0A2W5MGB9"/>
<gene>
    <name evidence="2" type="ORF">DI564_08025</name>
</gene>
<evidence type="ECO:0000313" key="2">
    <source>
        <dbReference type="EMBL" id="PZQ16563.1"/>
    </source>
</evidence>
<dbReference type="Pfam" id="PF16261">
    <property type="entry name" value="DUF4915"/>
    <property type="match status" value="1"/>
</dbReference>
<protein>
    <submittedName>
        <fullName evidence="2">TIGR03032 family protein</fullName>
    </submittedName>
</protein>
<proteinExistence type="predicted"/>